<comment type="catalytic activity">
    <reaction evidence="8 9">
        <text>L-histidinol phosphate + 2-oxoglutarate = 3-(imidazol-4-yl)-2-oxopropyl phosphate + L-glutamate</text>
        <dbReference type="Rhea" id="RHEA:23744"/>
        <dbReference type="ChEBI" id="CHEBI:16810"/>
        <dbReference type="ChEBI" id="CHEBI:29985"/>
        <dbReference type="ChEBI" id="CHEBI:57766"/>
        <dbReference type="ChEBI" id="CHEBI:57980"/>
        <dbReference type="EC" id="2.6.1.9"/>
    </reaction>
</comment>
<evidence type="ECO:0000256" key="7">
    <source>
        <dbReference type="ARBA" id="ARBA00022898"/>
    </source>
</evidence>
<accession>A0A842HIX2</accession>
<dbReference type="AlphaFoldDB" id="A0A842HIX2"/>
<comment type="cofactor">
    <cofactor evidence="1 9">
        <name>pyridoxal 5'-phosphate</name>
        <dbReference type="ChEBI" id="CHEBI:597326"/>
    </cofactor>
</comment>
<dbReference type="NCBIfam" id="TIGR01141">
    <property type="entry name" value="hisC"/>
    <property type="match status" value="1"/>
</dbReference>
<dbReference type="PANTHER" id="PTHR43643">
    <property type="entry name" value="HISTIDINOL-PHOSPHATE AMINOTRANSFERASE 2"/>
    <property type="match status" value="1"/>
</dbReference>
<name>A0A842HIX2_9BACT</name>
<dbReference type="CDD" id="cd00609">
    <property type="entry name" value="AAT_like"/>
    <property type="match status" value="1"/>
</dbReference>
<dbReference type="RefSeq" id="WP_185677006.1">
    <property type="nucleotide sequence ID" value="NZ_JACHVB010000060.1"/>
</dbReference>
<proteinExistence type="inferred from homology"/>
<dbReference type="EMBL" id="JACHVB010000060">
    <property type="protein sequence ID" value="MBC2596090.1"/>
    <property type="molecule type" value="Genomic_DNA"/>
</dbReference>
<keyword evidence="5 9" id="KW-0032">Aminotransferase</keyword>
<evidence type="ECO:0000313" key="11">
    <source>
        <dbReference type="EMBL" id="MBC2596090.1"/>
    </source>
</evidence>
<dbReference type="InterPro" id="IPR015422">
    <property type="entry name" value="PyrdxlP-dep_Trfase_small"/>
</dbReference>
<protein>
    <recommendedName>
        <fullName evidence="9">Histidinol-phosphate aminotransferase</fullName>
        <ecNumber evidence="9">2.6.1.9</ecNumber>
    </recommendedName>
    <alternativeName>
        <fullName evidence="9">Imidazole acetol-phosphate transaminase</fullName>
    </alternativeName>
</protein>
<dbReference type="InterPro" id="IPR050106">
    <property type="entry name" value="HistidinolP_aminotransfase"/>
</dbReference>
<evidence type="ECO:0000256" key="2">
    <source>
        <dbReference type="ARBA" id="ARBA00005011"/>
    </source>
</evidence>
<comment type="similarity">
    <text evidence="3 9">Belongs to the class-II pyridoxal-phosphate-dependent aminotransferase family. Histidinol-phosphate aminotransferase subfamily.</text>
</comment>
<keyword evidence="7 9" id="KW-0663">Pyridoxal phosphate</keyword>
<dbReference type="Gene3D" id="3.40.640.10">
    <property type="entry name" value="Type I PLP-dependent aspartate aminotransferase-like (Major domain)"/>
    <property type="match status" value="1"/>
</dbReference>
<evidence type="ECO:0000256" key="3">
    <source>
        <dbReference type="ARBA" id="ARBA00007970"/>
    </source>
</evidence>
<dbReference type="Gene3D" id="3.90.1150.10">
    <property type="entry name" value="Aspartate Aminotransferase, domain 1"/>
    <property type="match status" value="1"/>
</dbReference>
<dbReference type="InterPro" id="IPR015424">
    <property type="entry name" value="PyrdxlP-dep_Trfase"/>
</dbReference>
<dbReference type="UniPathway" id="UPA00031">
    <property type="reaction ID" value="UER00012"/>
</dbReference>
<dbReference type="Proteomes" id="UP000546464">
    <property type="component" value="Unassembled WGS sequence"/>
</dbReference>
<evidence type="ECO:0000256" key="5">
    <source>
        <dbReference type="ARBA" id="ARBA00022576"/>
    </source>
</evidence>
<reference evidence="11 12" key="1">
    <citation type="submission" date="2020-07" db="EMBL/GenBank/DDBJ databases">
        <authorList>
            <person name="Feng X."/>
        </authorList>
    </citation>
    <scope>NUCLEOTIDE SEQUENCE [LARGE SCALE GENOMIC DNA]</scope>
    <source>
        <strain evidence="11 12">JCM31066</strain>
    </source>
</reference>
<dbReference type="HAMAP" id="MF_01023">
    <property type="entry name" value="HisC_aminotrans_2"/>
    <property type="match status" value="1"/>
</dbReference>
<keyword evidence="12" id="KW-1185">Reference proteome</keyword>
<dbReference type="EC" id="2.6.1.9" evidence="9"/>
<evidence type="ECO:0000256" key="1">
    <source>
        <dbReference type="ARBA" id="ARBA00001933"/>
    </source>
</evidence>
<dbReference type="GO" id="GO:0004400">
    <property type="term" value="F:histidinol-phosphate transaminase activity"/>
    <property type="evidence" value="ECO:0007669"/>
    <property type="project" value="UniProtKB-UniRule"/>
</dbReference>
<keyword evidence="9" id="KW-0028">Amino-acid biosynthesis</keyword>
<keyword evidence="6 9" id="KW-0808">Transferase</keyword>
<comment type="caution">
    <text evidence="11">The sequence shown here is derived from an EMBL/GenBank/DDBJ whole genome shotgun (WGS) entry which is preliminary data.</text>
</comment>
<dbReference type="InterPro" id="IPR004839">
    <property type="entry name" value="Aminotransferase_I/II_large"/>
</dbReference>
<evidence type="ECO:0000256" key="4">
    <source>
        <dbReference type="ARBA" id="ARBA00011738"/>
    </source>
</evidence>
<organism evidence="11 12">
    <name type="scientific">Ruficoccus amylovorans</name>
    <dbReference type="NCBI Taxonomy" id="1804625"/>
    <lineage>
        <taxon>Bacteria</taxon>
        <taxon>Pseudomonadati</taxon>
        <taxon>Verrucomicrobiota</taxon>
        <taxon>Opitutia</taxon>
        <taxon>Puniceicoccales</taxon>
        <taxon>Cerasicoccaceae</taxon>
        <taxon>Ruficoccus</taxon>
    </lineage>
</organism>
<sequence>MKYRELVRPGVLSLPVYEPGRPIEDVAREFGLDPSGVLKLASNENALGPSPKAVEAAAQAMRHAHLYPDGGALALRQKLAEVRGLKPEQIFVGTGSNEVMVLLAQAFAGPGDEIIFGEYAFIVYKLAALLFGAKPVSVPMPNLAHDLDAMAGAVTDRTKIIFLPCPNNPTGTLTDPDDLKSFIRQLPPHVIFCFDEAYAEYLENPVDLRPLIDEGHKVFCTRTFSKIYGLASLRVGYGYGDPELIALLNQVRQPFNSTGVGQAAALAALDDHEFVARSRASNAAGLRQLTEGLERLGLECPPSRANFVLMGVADSRTVFELLEAQGIIVRPLHGYGLSQYLRVTVGTAEENQRLLSALEEILAGPQAASVKGALERR</sequence>
<gene>
    <name evidence="9" type="primary">hisC</name>
    <name evidence="11" type="ORF">H5P28_17620</name>
</gene>
<evidence type="ECO:0000256" key="6">
    <source>
        <dbReference type="ARBA" id="ARBA00022679"/>
    </source>
</evidence>
<dbReference type="GO" id="GO:0000105">
    <property type="term" value="P:L-histidine biosynthetic process"/>
    <property type="evidence" value="ECO:0007669"/>
    <property type="project" value="UniProtKB-UniRule"/>
</dbReference>
<evidence type="ECO:0000256" key="9">
    <source>
        <dbReference type="HAMAP-Rule" id="MF_01023"/>
    </source>
</evidence>
<dbReference type="InterPro" id="IPR005861">
    <property type="entry name" value="HisP_aminotrans"/>
</dbReference>
<evidence type="ECO:0000259" key="10">
    <source>
        <dbReference type="Pfam" id="PF00155"/>
    </source>
</evidence>
<evidence type="ECO:0000256" key="8">
    <source>
        <dbReference type="ARBA" id="ARBA00047481"/>
    </source>
</evidence>
<feature type="modified residue" description="N6-(pyridoxal phosphate)lysine" evidence="9">
    <location>
        <position position="226"/>
    </location>
</feature>
<dbReference type="Pfam" id="PF00155">
    <property type="entry name" value="Aminotran_1_2"/>
    <property type="match status" value="1"/>
</dbReference>
<comment type="pathway">
    <text evidence="2 9">Amino-acid biosynthesis; L-histidine biosynthesis; L-histidine from 5-phospho-alpha-D-ribose 1-diphosphate: step 7/9.</text>
</comment>
<dbReference type="InterPro" id="IPR015421">
    <property type="entry name" value="PyrdxlP-dep_Trfase_major"/>
</dbReference>
<dbReference type="GO" id="GO:0030170">
    <property type="term" value="F:pyridoxal phosphate binding"/>
    <property type="evidence" value="ECO:0007669"/>
    <property type="project" value="InterPro"/>
</dbReference>
<dbReference type="PANTHER" id="PTHR43643:SF3">
    <property type="entry name" value="HISTIDINOL-PHOSPHATE AMINOTRANSFERASE"/>
    <property type="match status" value="1"/>
</dbReference>
<evidence type="ECO:0000313" key="12">
    <source>
        <dbReference type="Proteomes" id="UP000546464"/>
    </source>
</evidence>
<dbReference type="SUPFAM" id="SSF53383">
    <property type="entry name" value="PLP-dependent transferases"/>
    <property type="match status" value="1"/>
</dbReference>
<keyword evidence="9" id="KW-0368">Histidine biosynthesis</keyword>
<feature type="domain" description="Aminotransferase class I/classII large" evidence="10">
    <location>
        <begin position="37"/>
        <end position="358"/>
    </location>
</feature>
<comment type="subunit">
    <text evidence="4 9">Homodimer.</text>
</comment>